<evidence type="ECO:0000256" key="3">
    <source>
        <dbReference type="SAM" id="MobiDB-lite"/>
    </source>
</evidence>
<evidence type="ECO:0000256" key="4">
    <source>
        <dbReference type="SAM" id="SignalP"/>
    </source>
</evidence>
<dbReference type="GO" id="GO:0016020">
    <property type="term" value="C:membrane"/>
    <property type="evidence" value="ECO:0007669"/>
    <property type="project" value="InterPro"/>
</dbReference>
<dbReference type="Gene3D" id="2.40.50.100">
    <property type="match status" value="1"/>
</dbReference>
<sequence length="392" mass="42372">MKTFFVTTLLFTSVLTIAAEDSKRAANTIVLDETGVKNLRIETVEVEEADFETTLFSLGRIQAIPGKIADLSSRIAGRIVDLRVAPGDTVKEGDEVVKIESRQPGDPPPTITLKAPISGLVTQVNQHPGAPIEPSNAVLEITDLTEVYAVARVPEHQAGQMKPGTRAHIKVAALPTEKFEGELLRFGTSADRQSGTIDAIFRLPNTGGQLRPEMRAEFSIVMSKRDNVVAVPRSALQGEGGNRFVYVKDFDLKNAFIKTPVTVGEINDRYVEIVSGLLPADEVVTRGAYSLSFAGASTVSLKEALDAAHGHEHAEDGSELTPEKRAEMDAKKNGGAHHDHEGHDHAEEASPFWKYTSGVLGLLLVISLLTRKSPPDDEHAQPKDTPTPKEVA</sequence>
<dbReference type="NCBIfam" id="TIGR01730">
    <property type="entry name" value="RND_mfp"/>
    <property type="match status" value="1"/>
</dbReference>
<feature type="signal peptide" evidence="4">
    <location>
        <begin position="1"/>
        <end position="18"/>
    </location>
</feature>
<dbReference type="SUPFAM" id="SSF111369">
    <property type="entry name" value="HlyD-like secretion proteins"/>
    <property type="match status" value="1"/>
</dbReference>
<dbReference type="Gene3D" id="2.40.30.170">
    <property type="match status" value="1"/>
</dbReference>
<dbReference type="CDD" id="cd06850">
    <property type="entry name" value="biotinyl_domain"/>
    <property type="match status" value="1"/>
</dbReference>
<feature type="region of interest" description="Disordered" evidence="3">
    <location>
        <begin position="328"/>
        <end position="347"/>
    </location>
</feature>
<evidence type="ECO:0000313" key="9">
    <source>
        <dbReference type="Proteomes" id="UP000590740"/>
    </source>
</evidence>
<reference evidence="8 9" key="1">
    <citation type="submission" date="2020-08" db="EMBL/GenBank/DDBJ databases">
        <title>Genomic Encyclopedia of Type Strains, Phase IV (KMG-IV): sequencing the most valuable type-strain genomes for metagenomic binning, comparative biology and taxonomic classification.</title>
        <authorList>
            <person name="Goeker M."/>
        </authorList>
    </citation>
    <scope>NUCLEOTIDE SEQUENCE [LARGE SCALE GENOMIC DNA]</scope>
    <source>
        <strain evidence="8 9">DSM 12252</strain>
    </source>
</reference>
<keyword evidence="9" id="KW-1185">Reference proteome</keyword>
<dbReference type="GO" id="GO:0022857">
    <property type="term" value="F:transmembrane transporter activity"/>
    <property type="evidence" value="ECO:0007669"/>
    <property type="project" value="InterPro"/>
</dbReference>
<proteinExistence type="inferred from homology"/>
<name>A0A7W7Y8F6_9BACT</name>
<evidence type="ECO:0000259" key="7">
    <source>
        <dbReference type="Pfam" id="PF25975"/>
    </source>
</evidence>
<evidence type="ECO:0000313" key="8">
    <source>
        <dbReference type="EMBL" id="MBB5031170.1"/>
    </source>
</evidence>
<evidence type="ECO:0000256" key="1">
    <source>
        <dbReference type="ARBA" id="ARBA00009477"/>
    </source>
</evidence>
<dbReference type="AlphaFoldDB" id="A0A7W7Y8F6"/>
<organism evidence="8 9">
    <name type="scientific">Prosthecobacter vanneervenii</name>
    <dbReference type="NCBI Taxonomy" id="48466"/>
    <lineage>
        <taxon>Bacteria</taxon>
        <taxon>Pseudomonadati</taxon>
        <taxon>Verrucomicrobiota</taxon>
        <taxon>Verrucomicrobiia</taxon>
        <taxon>Verrucomicrobiales</taxon>
        <taxon>Verrucomicrobiaceae</taxon>
        <taxon>Prosthecobacter</taxon>
    </lineage>
</organism>
<dbReference type="EMBL" id="JACHIG010000001">
    <property type="protein sequence ID" value="MBB5031170.1"/>
    <property type="molecule type" value="Genomic_DNA"/>
</dbReference>
<dbReference type="PANTHER" id="PTHR30097:SF4">
    <property type="entry name" value="SLR6042 PROTEIN"/>
    <property type="match status" value="1"/>
</dbReference>
<dbReference type="InterPro" id="IPR058792">
    <property type="entry name" value="Beta-barrel_RND_2"/>
</dbReference>
<dbReference type="PANTHER" id="PTHR30097">
    <property type="entry name" value="CATION EFFLUX SYSTEM PROTEIN CUSB"/>
    <property type="match status" value="1"/>
</dbReference>
<dbReference type="Gene3D" id="2.40.420.20">
    <property type="match status" value="1"/>
</dbReference>
<dbReference type="InterPro" id="IPR058649">
    <property type="entry name" value="CzcB_C"/>
</dbReference>
<feature type="domain" description="Multidrug resistance protein MdtA-like barrel-sandwich hybrid" evidence="5">
    <location>
        <begin position="68"/>
        <end position="137"/>
    </location>
</feature>
<feature type="chain" id="PRO_5030825683" evidence="4">
    <location>
        <begin position="19"/>
        <end position="392"/>
    </location>
</feature>
<protein>
    <submittedName>
        <fullName evidence="8">Multidrug efflux pump subunit AcrA (Membrane-fusion protein)</fullName>
    </submittedName>
</protein>
<dbReference type="Pfam" id="PF25975">
    <property type="entry name" value="CzcB_C"/>
    <property type="match status" value="1"/>
</dbReference>
<dbReference type="InterPro" id="IPR051909">
    <property type="entry name" value="MFP_Cation_Efflux"/>
</dbReference>
<dbReference type="Pfam" id="PF25917">
    <property type="entry name" value="BSH_RND"/>
    <property type="match status" value="1"/>
</dbReference>
<gene>
    <name evidence="8" type="ORF">HNQ65_000724</name>
</gene>
<feature type="region of interest" description="Disordered" evidence="3">
    <location>
        <begin position="371"/>
        <end position="392"/>
    </location>
</feature>
<comment type="similarity">
    <text evidence="1">Belongs to the membrane fusion protein (MFP) (TC 8.A.1) family.</text>
</comment>
<dbReference type="Pfam" id="PF25954">
    <property type="entry name" value="Beta-barrel_RND_2"/>
    <property type="match status" value="1"/>
</dbReference>
<keyword evidence="2" id="KW-0813">Transport</keyword>
<keyword evidence="4" id="KW-0732">Signal</keyword>
<feature type="domain" description="CzcB-like C-terminal circularly permuted SH3-like" evidence="7">
    <location>
        <begin position="229"/>
        <end position="291"/>
    </location>
</feature>
<dbReference type="InterPro" id="IPR006143">
    <property type="entry name" value="RND_pump_MFP"/>
</dbReference>
<accession>A0A7W7Y8F6</accession>
<feature type="compositionally biased region" description="Basic and acidic residues" evidence="3">
    <location>
        <begin position="373"/>
        <end position="382"/>
    </location>
</feature>
<evidence type="ECO:0000259" key="5">
    <source>
        <dbReference type="Pfam" id="PF25917"/>
    </source>
</evidence>
<feature type="domain" description="CusB-like beta-barrel" evidence="6">
    <location>
        <begin position="147"/>
        <end position="220"/>
    </location>
</feature>
<dbReference type="RefSeq" id="WP_184338108.1">
    <property type="nucleotide sequence ID" value="NZ_JACHIG010000001.1"/>
</dbReference>
<comment type="caution">
    <text evidence="8">The sequence shown here is derived from an EMBL/GenBank/DDBJ whole genome shotgun (WGS) entry which is preliminary data.</text>
</comment>
<dbReference type="InterPro" id="IPR058625">
    <property type="entry name" value="MdtA-like_BSH"/>
</dbReference>
<evidence type="ECO:0000259" key="6">
    <source>
        <dbReference type="Pfam" id="PF25954"/>
    </source>
</evidence>
<evidence type="ECO:0000256" key="2">
    <source>
        <dbReference type="ARBA" id="ARBA00022448"/>
    </source>
</evidence>
<dbReference type="Proteomes" id="UP000590740">
    <property type="component" value="Unassembled WGS sequence"/>
</dbReference>